<dbReference type="AlphaFoldDB" id="A0A254TJG9"/>
<proteinExistence type="predicted"/>
<accession>A0A254TJG9</accession>
<comment type="caution">
    <text evidence="1">The sequence shown here is derived from an EMBL/GenBank/DDBJ whole genome shotgun (WGS) entry which is preliminary data.</text>
</comment>
<evidence type="ECO:0000313" key="2">
    <source>
        <dbReference type="Proteomes" id="UP000197535"/>
    </source>
</evidence>
<protein>
    <submittedName>
        <fullName evidence="1">Uncharacterized protein</fullName>
    </submittedName>
</protein>
<sequence length="432" mass="46706">MTMQRVLSFEQTPTLAVPLRFFLTAPAFAILAGLLLAWTGPAMFVSRWSPDALALTHLLTLGFLGMCMIGALLQILPVVSGIEIPYTNYTAKGVHAALAAGTLTLCFGFLSASPIAFRIAIAILASGFGWLLLILLKRVWTATHASPMLVAIRLALSALAAAVAFGLAAAAGFAWPLSLPLLQITDLHVSWGLLGWLGLLVAGVAYQVVPMFQVTPIYPQWMTRGFAWTVFALLVLRSAVALYDSRWEPWLTALPVLAWSAFAVTTLHLLRQRKRPKPDATTFFWRTALASILAAAILWAVSAAVPAVSQHPATAFAIGVLIIVGFGYTVINGMLYKIVPFLVWYHLQNHLAGSAKAPNVKQILPDKDAERQFHLHLLALVVLLMAPVFPGWIAHAAGIAFAASSVWLWINLLKAMRTYRNMASGASALRAA</sequence>
<gene>
    <name evidence="1" type="ORF">AYR66_20190</name>
</gene>
<keyword evidence="2" id="KW-1185">Reference proteome</keyword>
<evidence type="ECO:0000313" key="1">
    <source>
        <dbReference type="EMBL" id="OWW21462.1"/>
    </source>
</evidence>
<reference evidence="1 2" key="1">
    <citation type="submission" date="2016-02" db="EMBL/GenBank/DDBJ databases">
        <authorList>
            <person name="Wen L."/>
            <person name="He K."/>
            <person name="Yang H."/>
        </authorList>
    </citation>
    <scope>NUCLEOTIDE SEQUENCE [LARGE SCALE GENOMIC DNA]</scope>
    <source>
        <strain evidence="1 2">TSA40</strain>
    </source>
</reference>
<organism evidence="1 2">
    <name type="scientific">Noviherbaspirillum denitrificans</name>
    <dbReference type="NCBI Taxonomy" id="1968433"/>
    <lineage>
        <taxon>Bacteria</taxon>
        <taxon>Pseudomonadati</taxon>
        <taxon>Pseudomonadota</taxon>
        <taxon>Betaproteobacteria</taxon>
        <taxon>Burkholderiales</taxon>
        <taxon>Oxalobacteraceae</taxon>
        <taxon>Noviherbaspirillum</taxon>
    </lineage>
</organism>
<dbReference type="EMBL" id="LSTO01000001">
    <property type="protein sequence ID" value="OWW21462.1"/>
    <property type="molecule type" value="Genomic_DNA"/>
</dbReference>
<dbReference type="Proteomes" id="UP000197535">
    <property type="component" value="Unassembled WGS sequence"/>
</dbReference>
<name>A0A254TJG9_9BURK</name>